<feature type="transmembrane region" description="Helical" evidence="6">
    <location>
        <begin position="96"/>
        <end position="121"/>
    </location>
</feature>
<evidence type="ECO:0008006" key="8">
    <source>
        <dbReference type="Google" id="ProtNLM"/>
    </source>
</evidence>
<protein>
    <recommendedName>
        <fullName evidence="8">Transmembrane protein</fullName>
    </recommendedName>
</protein>
<dbReference type="InterPro" id="IPR018629">
    <property type="entry name" value="XK-rel"/>
</dbReference>
<dbReference type="EMBL" id="HBGT01016585">
    <property type="protein sequence ID" value="CAD9416623.1"/>
    <property type="molecule type" value="Transcribed_RNA"/>
</dbReference>
<organism evidence="7">
    <name type="scientific">Florenciella parvula</name>
    <dbReference type="NCBI Taxonomy" id="236787"/>
    <lineage>
        <taxon>Eukaryota</taxon>
        <taxon>Sar</taxon>
        <taxon>Stramenopiles</taxon>
        <taxon>Ochrophyta</taxon>
        <taxon>Dictyochophyceae</taxon>
        <taxon>Florenciellales</taxon>
        <taxon>Florenciella</taxon>
    </lineage>
</organism>
<keyword evidence="3 6" id="KW-0812">Transmembrane</keyword>
<accession>A0A7S2C6Q2</accession>
<dbReference type="Pfam" id="PF09815">
    <property type="entry name" value="XK-related"/>
    <property type="match status" value="1"/>
</dbReference>
<proteinExistence type="inferred from homology"/>
<evidence type="ECO:0000256" key="1">
    <source>
        <dbReference type="ARBA" id="ARBA00004141"/>
    </source>
</evidence>
<evidence type="ECO:0000256" key="6">
    <source>
        <dbReference type="SAM" id="Phobius"/>
    </source>
</evidence>
<evidence type="ECO:0000256" key="4">
    <source>
        <dbReference type="ARBA" id="ARBA00022989"/>
    </source>
</evidence>
<gene>
    <name evidence="7" type="ORF">FPAR1323_LOCUS8850</name>
</gene>
<feature type="transmembrane region" description="Helical" evidence="6">
    <location>
        <begin position="57"/>
        <end position="76"/>
    </location>
</feature>
<feature type="transmembrane region" description="Helical" evidence="6">
    <location>
        <begin position="677"/>
        <end position="701"/>
    </location>
</feature>
<evidence type="ECO:0000313" key="7">
    <source>
        <dbReference type="EMBL" id="CAD9416623.1"/>
    </source>
</evidence>
<evidence type="ECO:0000256" key="3">
    <source>
        <dbReference type="ARBA" id="ARBA00022692"/>
    </source>
</evidence>
<keyword evidence="4 6" id="KW-1133">Transmembrane helix</keyword>
<comment type="subcellular location">
    <subcellularLocation>
        <location evidence="1">Membrane</location>
        <topology evidence="1">Multi-pass membrane protein</topology>
    </subcellularLocation>
</comment>
<sequence>MATSTGAGLNALPSTRQWPCTPALSECWLRNCEKCCKCCGRLWNYWYPHKFNRPANAAEWLTFFVFDIGTVVVSITDVLTDVTVILSYHARGYMTFFWLSSGVLFISSLVFSILFVGIFLQDRCNLFSNLKDERKLSKTANLLTHFVIAVVLTPFGQTFPVIIWAAETFYPHQDRGGGATTVTTLADGRLELKKPLSDVEIETMIERHGLVGDAATELRDRNLKMRWEQGDQLREYLKAQMMKHAPFVGEAITESVPQSLIQLVALIVIGQMTAGEDTSGSVDWLSVLSIILSIISIISKSYIVSISMVRSIFTFKMLAITYDTIALFYIFSSLFLGDASTPGAIEVPFLDRSLDPLSAIWLFSMAFITVWLYVVWIIFGIDVAYTEWEKRIKTLRGSGNDDTCVGWCEVTTEHIVMSLGFLAMGTVLWLPLMVVLTACNVSFIVIGLKNIEDPFNEEYFPLYSRVLRLFASGEDIKTKIQAYNCVAIECQYEVAHGGEQRNDFGPATLKAQWLPDQRKLKTNLPTDQTREMLFALNLPTFHLSNFRIANNTSMFSVVNSVAKDIDSQPTTDNHYGAAPGGINNTFHGAVNGMADDSAICSCCYSPECMGRKIRARIFCRQFRILLSQMVFVFTIFFYLLVSLLTLLYPPISFVMILSQRLGTQGASWDGVRTFQTILFCVCVLLLALLIWKVLTVLPWYIKCLWHMTPITRGISIITRSLNMPGSDKATVLDHVFRRVVTTYSARSGRPELDVYAEVDEHGEGSGGICTAYCMECMFLIGRAA</sequence>
<dbReference type="AlphaFoldDB" id="A0A7S2C6Q2"/>
<name>A0A7S2C6Q2_9STRA</name>
<evidence type="ECO:0000256" key="5">
    <source>
        <dbReference type="ARBA" id="ARBA00023136"/>
    </source>
</evidence>
<evidence type="ECO:0000256" key="2">
    <source>
        <dbReference type="ARBA" id="ARBA00008789"/>
    </source>
</evidence>
<feature type="transmembrane region" description="Helical" evidence="6">
    <location>
        <begin position="284"/>
        <end position="303"/>
    </location>
</feature>
<feature type="transmembrane region" description="Helical" evidence="6">
    <location>
        <begin position="357"/>
        <end position="385"/>
    </location>
</feature>
<feature type="transmembrane region" description="Helical" evidence="6">
    <location>
        <begin position="629"/>
        <end position="657"/>
    </location>
</feature>
<feature type="transmembrane region" description="Helical" evidence="6">
    <location>
        <begin position="427"/>
        <end position="448"/>
    </location>
</feature>
<feature type="transmembrane region" description="Helical" evidence="6">
    <location>
        <begin position="142"/>
        <end position="166"/>
    </location>
</feature>
<keyword evidence="5 6" id="KW-0472">Membrane</keyword>
<comment type="similarity">
    <text evidence="2">Belongs to the XK family.</text>
</comment>
<dbReference type="GO" id="GO:0005886">
    <property type="term" value="C:plasma membrane"/>
    <property type="evidence" value="ECO:0007669"/>
    <property type="project" value="UniProtKB-ARBA"/>
</dbReference>
<reference evidence="7" key="1">
    <citation type="submission" date="2021-01" db="EMBL/GenBank/DDBJ databases">
        <authorList>
            <person name="Corre E."/>
            <person name="Pelletier E."/>
            <person name="Niang G."/>
            <person name="Scheremetjew M."/>
            <person name="Finn R."/>
            <person name="Kale V."/>
            <person name="Holt S."/>
            <person name="Cochrane G."/>
            <person name="Meng A."/>
            <person name="Brown T."/>
            <person name="Cohen L."/>
        </authorList>
    </citation>
    <scope>NUCLEOTIDE SEQUENCE</scope>
    <source>
        <strain evidence="7">RCC1693</strain>
    </source>
</reference>